<proteinExistence type="predicted"/>
<dbReference type="Proteomes" id="UP001265315">
    <property type="component" value="Unassembled WGS sequence"/>
</dbReference>
<dbReference type="RefSeq" id="WP_209688960.1">
    <property type="nucleotide sequence ID" value="NZ_JAGIPM010000001.1"/>
</dbReference>
<gene>
    <name evidence="1" type="ORF">J2W61_002284</name>
</gene>
<organism evidence="1 2">
    <name type="scientific">Agrobacterium tumefaciens</name>
    <dbReference type="NCBI Taxonomy" id="358"/>
    <lineage>
        <taxon>Bacteria</taxon>
        <taxon>Pseudomonadati</taxon>
        <taxon>Pseudomonadota</taxon>
        <taxon>Alphaproteobacteria</taxon>
        <taxon>Hyphomicrobiales</taxon>
        <taxon>Rhizobiaceae</taxon>
        <taxon>Rhizobium/Agrobacterium group</taxon>
        <taxon>Agrobacterium</taxon>
        <taxon>Agrobacterium tumefaciens complex</taxon>
    </lineage>
</organism>
<name>A0AAW8LU20_AGRTU</name>
<protein>
    <submittedName>
        <fullName evidence="1">Uncharacterized protein</fullName>
    </submittedName>
</protein>
<dbReference type="EMBL" id="JAVDSW010000001">
    <property type="protein sequence ID" value="MDR6702456.1"/>
    <property type="molecule type" value="Genomic_DNA"/>
</dbReference>
<dbReference type="AlphaFoldDB" id="A0AAW8LU20"/>
<evidence type="ECO:0000313" key="1">
    <source>
        <dbReference type="EMBL" id="MDR6702456.1"/>
    </source>
</evidence>
<evidence type="ECO:0000313" key="2">
    <source>
        <dbReference type="Proteomes" id="UP001265315"/>
    </source>
</evidence>
<sequence length="69" mass="7988">MTIRVFDLPATMETIHHETLQRALGLLSDVVEAELDDTAVASVARFYMSAFDQWERSKEWRGKVFPCRD</sequence>
<accession>A0AAW8LU20</accession>
<comment type="caution">
    <text evidence="1">The sequence shown here is derived from an EMBL/GenBank/DDBJ whole genome shotgun (WGS) entry which is preliminary data.</text>
</comment>
<reference evidence="1" key="1">
    <citation type="submission" date="2023-07" db="EMBL/GenBank/DDBJ databases">
        <title>Sorghum-associated microbial communities from plants grown in Nebraska, USA.</title>
        <authorList>
            <person name="Schachtman D."/>
        </authorList>
    </citation>
    <scope>NUCLEOTIDE SEQUENCE</scope>
    <source>
        <strain evidence="1">1457</strain>
    </source>
</reference>